<sequence length="129" mass="13826">MQHLFQPIIHKARLQALAVNVGRAGLTLNDAAELQQNDRGVGVHVLLQRPFLGVIPRRKRVYLGQLGPAACALVQPHLDRGGPLRVRIVGLTPEHLAGPDGPEVHVSVWGVLDNVIPAAPPLTQPGHNA</sequence>
<gene>
    <name evidence="1" type="ORF">GCM10010991_19620</name>
</gene>
<proteinExistence type="predicted"/>
<organism evidence="1 2">
    <name type="scientific">Gemmobacter aquaticus</name>
    <dbReference type="NCBI Taxonomy" id="490185"/>
    <lineage>
        <taxon>Bacteria</taxon>
        <taxon>Pseudomonadati</taxon>
        <taxon>Pseudomonadota</taxon>
        <taxon>Alphaproteobacteria</taxon>
        <taxon>Rhodobacterales</taxon>
        <taxon>Paracoccaceae</taxon>
        <taxon>Gemmobacter</taxon>
    </lineage>
</organism>
<accession>A0A917YLC3</accession>
<dbReference type="Proteomes" id="UP000598196">
    <property type="component" value="Unassembled WGS sequence"/>
</dbReference>
<dbReference type="RefSeq" id="WP_146286691.1">
    <property type="nucleotide sequence ID" value="NZ_BMLP01000003.1"/>
</dbReference>
<dbReference type="AlphaFoldDB" id="A0A917YLC3"/>
<reference evidence="1 2" key="1">
    <citation type="journal article" date="2014" name="Int. J. Syst. Evol. Microbiol.">
        <title>Complete genome sequence of Corynebacterium casei LMG S-19264T (=DSM 44701T), isolated from a smear-ripened cheese.</title>
        <authorList>
            <consortium name="US DOE Joint Genome Institute (JGI-PGF)"/>
            <person name="Walter F."/>
            <person name="Albersmeier A."/>
            <person name="Kalinowski J."/>
            <person name="Ruckert C."/>
        </authorList>
    </citation>
    <scope>NUCLEOTIDE SEQUENCE [LARGE SCALE GENOMIC DNA]</scope>
    <source>
        <strain evidence="1 2">CGMCC 1.7029</strain>
    </source>
</reference>
<dbReference type="OrthoDB" id="7689785at2"/>
<comment type="caution">
    <text evidence="1">The sequence shown here is derived from an EMBL/GenBank/DDBJ whole genome shotgun (WGS) entry which is preliminary data.</text>
</comment>
<evidence type="ECO:0000313" key="1">
    <source>
        <dbReference type="EMBL" id="GGO32319.1"/>
    </source>
</evidence>
<dbReference type="EMBL" id="BMLP01000003">
    <property type="protein sequence ID" value="GGO32319.1"/>
    <property type="molecule type" value="Genomic_DNA"/>
</dbReference>
<protein>
    <submittedName>
        <fullName evidence="1">Uncharacterized protein</fullName>
    </submittedName>
</protein>
<keyword evidence="2" id="KW-1185">Reference proteome</keyword>
<evidence type="ECO:0000313" key="2">
    <source>
        <dbReference type="Proteomes" id="UP000598196"/>
    </source>
</evidence>
<name>A0A917YLC3_9RHOB</name>